<comment type="caution">
    <text evidence="1">The sequence shown here is derived from an EMBL/GenBank/DDBJ whole genome shotgun (WGS) entry which is preliminary data.</text>
</comment>
<dbReference type="AlphaFoldDB" id="A0ABC9WJ54"/>
<proteinExistence type="predicted"/>
<dbReference type="Proteomes" id="UP001623348">
    <property type="component" value="Unassembled WGS sequence"/>
</dbReference>
<protein>
    <submittedName>
        <fullName evidence="1">Uncharacterized protein</fullName>
    </submittedName>
</protein>
<evidence type="ECO:0000313" key="2">
    <source>
        <dbReference type="Proteomes" id="UP001623348"/>
    </source>
</evidence>
<sequence length="124" mass="13597">MKFNKGKCRVLHLGQNNPRQQYRLGAALLGSSTTEKDLGVLVDRKLSMSQRCTLVAKKANGILRAHPSCVCQHNSTYSEAALEYLIHRHFSSSTLNLVQPYLTQAFASNTGKAGFCQPKGLGFA</sequence>
<dbReference type="PRINTS" id="PR01345">
    <property type="entry name" value="CERVTRCPTASE"/>
</dbReference>
<evidence type="ECO:0000313" key="1">
    <source>
        <dbReference type="EMBL" id="GAB0185508.1"/>
    </source>
</evidence>
<organism evidence="1 2">
    <name type="scientific">Grus japonensis</name>
    <name type="common">Japanese crane</name>
    <name type="synonym">Red-crowned crane</name>
    <dbReference type="NCBI Taxonomy" id="30415"/>
    <lineage>
        <taxon>Eukaryota</taxon>
        <taxon>Metazoa</taxon>
        <taxon>Chordata</taxon>
        <taxon>Craniata</taxon>
        <taxon>Vertebrata</taxon>
        <taxon>Euteleostomi</taxon>
        <taxon>Archelosauria</taxon>
        <taxon>Archosauria</taxon>
        <taxon>Dinosauria</taxon>
        <taxon>Saurischia</taxon>
        <taxon>Theropoda</taxon>
        <taxon>Coelurosauria</taxon>
        <taxon>Aves</taxon>
        <taxon>Neognathae</taxon>
        <taxon>Neoaves</taxon>
        <taxon>Gruiformes</taxon>
        <taxon>Gruidae</taxon>
        <taxon>Grus</taxon>
    </lineage>
</organism>
<gene>
    <name evidence="1" type="ORF">GRJ2_001016100</name>
</gene>
<name>A0ABC9WJ54_GRUJA</name>
<keyword evidence="2" id="KW-1185">Reference proteome</keyword>
<accession>A0ABC9WJ54</accession>
<reference evidence="1 2" key="1">
    <citation type="submission" date="2024-06" db="EMBL/GenBank/DDBJ databases">
        <title>The draft genome of Grus japonensis, version 3.</title>
        <authorList>
            <person name="Nabeshima K."/>
            <person name="Suzuki S."/>
            <person name="Onuma M."/>
        </authorList>
    </citation>
    <scope>NUCLEOTIDE SEQUENCE [LARGE SCALE GENOMIC DNA]</scope>
    <source>
        <strain evidence="1 2">451A</strain>
    </source>
</reference>
<dbReference type="PANTHER" id="PTHR33332">
    <property type="entry name" value="REVERSE TRANSCRIPTASE DOMAIN-CONTAINING PROTEIN"/>
    <property type="match status" value="1"/>
</dbReference>
<dbReference type="EMBL" id="BAAFJT010000003">
    <property type="protein sequence ID" value="GAB0185508.1"/>
    <property type="molecule type" value="Genomic_DNA"/>
</dbReference>